<evidence type="ECO:0000313" key="1">
    <source>
        <dbReference type="EMBL" id="EPR35530.1"/>
    </source>
</evidence>
<dbReference type="STRING" id="897.B2D07_19650"/>
<dbReference type="AlphaFoldDB" id="S7TFZ3"/>
<accession>S7TFZ3</accession>
<evidence type="ECO:0000313" key="2">
    <source>
        <dbReference type="Proteomes" id="UP000014977"/>
    </source>
</evidence>
<dbReference type="EMBL" id="ATHJ01000107">
    <property type="protein sequence ID" value="EPR35530.1"/>
    <property type="molecule type" value="Genomic_DNA"/>
</dbReference>
<proteinExistence type="predicted"/>
<gene>
    <name evidence="1" type="ORF">dsmv_3100</name>
</gene>
<name>S7TFZ3_DESML</name>
<dbReference type="RefSeq" id="WP_020878190.1">
    <property type="nucleotide sequence ID" value="NZ_ATHJ01000107.1"/>
</dbReference>
<sequence length="174" mass="20157">MLDIAVAYNRYAFLGYEFLTWLWFVVEKDRDLLTAIEPEMTTLALGNRVVLENRIQEAVESITIKGDDAGLEEGLLALRKGAVVTELNLVYRIGEQEWRVTVKGESFNISNLKTPEIGAIETRDDIEGFLLEKVYLYEKVVRLIDKLYAGFLRHRLSADWNERVLPLLKQWIHE</sequence>
<keyword evidence="2" id="KW-1185">Reference proteome</keyword>
<organism evidence="1 2">
    <name type="scientific">Desulfococcus multivorans DSM 2059</name>
    <dbReference type="NCBI Taxonomy" id="1121405"/>
    <lineage>
        <taxon>Bacteria</taxon>
        <taxon>Pseudomonadati</taxon>
        <taxon>Thermodesulfobacteriota</taxon>
        <taxon>Desulfobacteria</taxon>
        <taxon>Desulfobacterales</taxon>
        <taxon>Desulfococcaceae</taxon>
        <taxon>Desulfococcus</taxon>
    </lineage>
</organism>
<dbReference type="OrthoDB" id="5470789at2"/>
<protein>
    <submittedName>
        <fullName evidence="1">Uncharacterized protein</fullName>
    </submittedName>
</protein>
<dbReference type="eggNOG" id="COG2974">
    <property type="taxonomic scope" value="Bacteria"/>
</dbReference>
<reference evidence="1 2" key="1">
    <citation type="journal article" date="2013" name="Genome Announc.">
        <title>Draft genome sequences for three mercury-methylating, sulfate-reducing bacteria.</title>
        <authorList>
            <person name="Brown S.D."/>
            <person name="Hurt R.A.Jr."/>
            <person name="Gilmour C.C."/>
            <person name="Elias D.A."/>
        </authorList>
    </citation>
    <scope>NUCLEOTIDE SEQUENCE [LARGE SCALE GENOMIC DNA]</scope>
    <source>
        <strain evidence="1 2">DSM 2059</strain>
    </source>
</reference>
<comment type="caution">
    <text evidence="1">The sequence shown here is derived from an EMBL/GenBank/DDBJ whole genome shotgun (WGS) entry which is preliminary data.</text>
</comment>
<dbReference type="Proteomes" id="UP000014977">
    <property type="component" value="Unassembled WGS sequence"/>
</dbReference>